<dbReference type="Proteomes" id="UP001210528">
    <property type="component" value="Unassembled WGS sequence"/>
</dbReference>
<protein>
    <submittedName>
        <fullName evidence="1">Transposase</fullName>
    </submittedName>
</protein>
<sequence length="102" mass="11935">MKPLPKSQILRFTEKAIHLARRAVSRYSSKFSKHRYTLPQHVVLLCLKVRKNMTYRGLLDELIEMPRIRRVLGLTELPTASTLCKAFNRLDMAVWRVILTLS</sequence>
<dbReference type="EMBL" id="JAQLUK010000108">
    <property type="protein sequence ID" value="MDB2294409.1"/>
    <property type="molecule type" value="Genomic_DNA"/>
</dbReference>
<proteinExistence type="predicted"/>
<evidence type="ECO:0000313" key="1">
    <source>
        <dbReference type="EMBL" id="MDB2294409.1"/>
    </source>
</evidence>
<name>A0ABT4Z8B4_HALEZ</name>
<accession>A0ABT4Z8B4</accession>
<gene>
    <name evidence="1" type="ORF">PM085_19560</name>
</gene>
<feature type="non-terminal residue" evidence="1">
    <location>
        <position position="102"/>
    </location>
</feature>
<dbReference type="RefSeq" id="WP_271970759.1">
    <property type="nucleotide sequence ID" value="NZ_JAQLUK010000108.1"/>
</dbReference>
<keyword evidence="2" id="KW-1185">Reference proteome</keyword>
<evidence type="ECO:0000313" key="2">
    <source>
        <dbReference type="Proteomes" id="UP001210528"/>
    </source>
</evidence>
<comment type="caution">
    <text evidence="1">The sequence shown here is derived from an EMBL/GenBank/DDBJ whole genome shotgun (WGS) entry which is preliminary data.</text>
</comment>
<organism evidence="1 2">
    <name type="scientific">Halorubrum ezzemoulense</name>
    <name type="common">Halorubrum chaoviator</name>
    <dbReference type="NCBI Taxonomy" id="337243"/>
    <lineage>
        <taxon>Archaea</taxon>
        <taxon>Methanobacteriati</taxon>
        <taxon>Methanobacteriota</taxon>
        <taxon>Stenosarchaea group</taxon>
        <taxon>Halobacteria</taxon>
        <taxon>Halobacteriales</taxon>
        <taxon>Haloferacaceae</taxon>
        <taxon>Halorubrum</taxon>
    </lineage>
</organism>
<reference evidence="1 2" key="1">
    <citation type="submission" date="2023-01" db="EMBL/GenBank/DDBJ databases">
        <title>Halorubrum ezzemoulense from Santa Pola, Spain.</title>
        <authorList>
            <person name="Feng Y."/>
            <person name="Louyakis A.S."/>
            <person name="Gogarten J.P."/>
        </authorList>
    </citation>
    <scope>NUCLEOTIDE SEQUENCE [LARGE SCALE GENOMIC DNA]</scope>
    <source>
        <strain evidence="1 2">AMM015</strain>
    </source>
</reference>